<keyword evidence="1" id="KW-0732">Signal</keyword>
<protein>
    <submittedName>
        <fullName evidence="2">Uncharacterized protein</fullName>
    </submittedName>
</protein>
<organism evidence="2 3">
    <name type="scientific">Pseudoalteromonas aurantia 208</name>
    <dbReference type="NCBI Taxonomy" id="1314867"/>
    <lineage>
        <taxon>Bacteria</taxon>
        <taxon>Pseudomonadati</taxon>
        <taxon>Pseudomonadota</taxon>
        <taxon>Gammaproteobacteria</taxon>
        <taxon>Alteromonadales</taxon>
        <taxon>Pseudoalteromonadaceae</taxon>
        <taxon>Pseudoalteromonas</taxon>
    </lineage>
</organism>
<dbReference type="EMBL" id="AQGV01000015">
    <property type="protein sequence ID" value="MBE0370356.1"/>
    <property type="molecule type" value="Genomic_DNA"/>
</dbReference>
<proteinExistence type="predicted"/>
<name>A0ABR9EH75_9GAMM</name>
<feature type="signal peptide" evidence="1">
    <location>
        <begin position="1"/>
        <end position="21"/>
    </location>
</feature>
<keyword evidence="3" id="KW-1185">Reference proteome</keyword>
<feature type="chain" id="PRO_5045873001" evidence="1">
    <location>
        <begin position="22"/>
        <end position="206"/>
    </location>
</feature>
<evidence type="ECO:0000256" key="1">
    <source>
        <dbReference type="SAM" id="SignalP"/>
    </source>
</evidence>
<dbReference type="Proteomes" id="UP000615755">
    <property type="component" value="Unassembled WGS sequence"/>
</dbReference>
<dbReference type="RefSeq" id="WP_192509481.1">
    <property type="nucleotide sequence ID" value="NZ_AQGV01000015.1"/>
</dbReference>
<evidence type="ECO:0000313" key="2">
    <source>
        <dbReference type="EMBL" id="MBE0370356.1"/>
    </source>
</evidence>
<gene>
    <name evidence="2" type="ORF">PAUR_b0367</name>
</gene>
<sequence length="206" mass="23174">MKLLTIFAISSLSVLSINAFAAGDQKINCQTDATEVPYYYGWASCWASGRHMQEHVTKSFSQWHTIKETVFESGQWTTYQCNSILPSVGYDRVTSESCQYTPKAIIKEHLVTERYDSRTDTTYYAAGIVVADFNYSDRDGQVQKVEKWVDGVSTTRGHVDITSPATVKLRVTDNDGNVTVTSRSIRPPMIQQCRRGGMLILCDVDF</sequence>
<reference evidence="2 3" key="1">
    <citation type="submission" date="2015-03" db="EMBL/GenBank/DDBJ databases">
        <title>Genome sequence of Pseudoalteromonas aurantia.</title>
        <authorList>
            <person name="Xie B.-B."/>
            <person name="Rong J.-C."/>
            <person name="Qin Q.-L."/>
            <person name="Zhang Y.-Z."/>
        </authorList>
    </citation>
    <scope>NUCLEOTIDE SEQUENCE [LARGE SCALE GENOMIC DNA]</scope>
    <source>
        <strain evidence="2 3">208</strain>
    </source>
</reference>
<comment type="caution">
    <text evidence="2">The sequence shown here is derived from an EMBL/GenBank/DDBJ whole genome shotgun (WGS) entry which is preliminary data.</text>
</comment>
<evidence type="ECO:0000313" key="3">
    <source>
        <dbReference type="Proteomes" id="UP000615755"/>
    </source>
</evidence>
<accession>A0ABR9EH75</accession>